<feature type="compositionally biased region" description="Acidic residues" evidence="1">
    <location>
        <begin position="36"/>
        <end position="45"/>
    </location>
</feature>
<evidence type="ECO:0000313" key="2">
    <source>
        <dbReference type="EMBL" id="JAD49025.1"/>
    </source>
</evidence>
<reference evidence="2" key="1">
    <citation type="submission" date="2014-09" db="EMBL/GenBank/DDBJ databases">
        <authorList>
            <person name="Magalhaes I.L.F."/>
            <person name="Oliveira U."/>
            <person name="Santos F.R."/>
            <person name="Vidigal T.H.D.A."/>
            <person name="Brescovit A.D."/>
            <person name="Santos A.J."/>
        </authorList>
    </citation>
    <scope>NUCLEOTIDE SEQUENCE</scope>
    <source>
        <tissue evidence="2">Shoot tissue taken approximately 20 cm above the soil surface</tissue>
    </source>
</reference>
<organism evidence="2">
    <name type="scientific">Arundo donax</name>
    <name type="common">Giant reed</name>
    <name type="synonym">Donax arundinaceus</name>
    <dbReference type="NCBI Taxonomy" id="35708"/>
    <lineage>
        <taxon>Eukaryota</taxon>
        <taxon>Viridiplantae</taxon>
        <taxon>Streptophyta</taxon>
        <taxon>Embryophyta</taxon>
        <taxon>Tracheophyta</taxon>
        <taxon>Spermatophyta</taxon>
        <taxon>Magnoliopsida</taxon>
        <taxon>Liliopsida</taxon>
        <taxon>Poales</taxon>
        <taxon>Poaceae</taxon>
        <taxon>PACMAD clade</taxon>
        <taxon>Arundinoideae</taxon>
        <taxon>Arundineae</taxon>
        <taxon>Arundo</taxon>
    </lineage>
</organism>
<name>A0A0A9AJB0_ARUDO</name>
<dbReference type="AlphaFoldDB" id="A0A0A9AJB0"/>
<sequence length="51" mass="5548">MASTSSAAMPGLRMRLTVGSVSHRRRRGPDHGADVEAGEDLVEDLEGQRRE</sequence>
<protein>
    <submittedName>
        <fullName evidence="2">Uncharacterized protein</fullName>
    </submittedName>
</protein>
<feature type="region of interest" description="Disordered" evidence="1">
    <location>
        <begin position="1"/>
        <end position="51"/>
    </location>
</feature>
<reference evidence="2" key="2">
    <citation type="journal article" date="2015" name="Data Brief">
        <title>Shoot transcriptome of the giant reed, Arundo donax.</title>
        <authorList>
            <person name="Barrero R.A."/>
            <person name="Guerrero F.D."/>
            <person name="Moolhuijzen P."/>
            <person name="Goolsby J.A."/>
            <person name="Tidwell J."/>
            <person name="Bellgard S.E."/>
            <person name="Bellgard M.I."/>
        </authorList>
    </citation>
    <scope>NUCLEOTIDE SEQUENCE</scope>
    <source>
        <tissue evidence="2">Shoot tissue taken approximately 20 cm above the soil surface</tissue>
    </source>
</reference>
<dbReference type="EMBL" id="GBRH01248870">
    <property type="protein sequence ID" value="JAD49025.1"/>
    <property type="molecule type" value="Transcribed_RNA"/>
</dbReference>
<accession>A0A0A9AJB0</accession>
<evidence type="ECO:0000256" key="1">
    <source>
        <dbReference type="SAM" id="MobiDB-lite"/>
    </source>
</evidence>
<proteinExistence type="predicted"/>